<organism evidence="4 5">
    <name type="scientific">Nitrolancea hollandica Lb</name>
    <dbReference type="NCBI Taxonomy" id="1129897"/>
    <lineage>
        <taxon>Bacteria</taxon>
        <taxon>Pseudomonadati</taxon>
        <taxon>Thermomicrobiota</taxon>
        <taxon>Thermomicrobia</taxon>
        <taxon>Sphaerobacterales</taxon>
        <taxon>Sphaerobacterineae</taxon>
        <taxon>Sphaerobacteraceae</taxon>
        <taxon>Nitrolancea</taxon>
    </lineage>
</organism>
<dbReference type="OrthoDB" id="5870696at2"/>
<keyword evidence="2 3" id="KW-0413">Isomerase</keyword>
<comment type="pathway">
    <text evidence="3">Carbohydrate degradation; pentose phosphate pathway; D-ribose 5-phosphate from D-ribulose 5-phosphate (non-oxidative stage): step 1/1.</text>
</comment>
<name>I4EHY4_9BACT</name>
<dbReference type="SUPFAM" id="SSF100950">
    <property type="entry name" value="NagB/RpiA/CoA transferase-like"/>
    <property type="match status" value="1"/>
</dbReference>
<comment type="subunit">
    <text evidence="3">Homodimer.</text>
</comment>
<feature type="binding site" evidence="3">
    <location>
        <position position="126"/>
    </location>
    <ligand>
        <name>substrate</name>
    </ligand>
</feature>
<dbReference type="InterPro" id="IPR050262">
    <property type="entry name" value="Ribose-5P_isomerase"/>
</dbReference>
<dbReference type="NCBIfam" id="TIGR00021">
    <property type="entry name" value="rpiA"/>
    <property type="match status" value="1"/>
</dbReference>
<feature type="binding site" evidence="3">
    <location>
        <begin position="85"/>
        <end position="88"/>
    </location>
    <ligand>
        <name>substrate</name>
    </ligand>
</feature>
<dbReference type="InterPro" id="IPR037171">
    <property type="entry name" value="NagB/RpiA_transferase-like"/>
</dbReference>
<dbReference type="Gene3D" id="3.40.50.1360">
    <property type="match status" value="1"/>
</dbReference>
<dbReference type="Proteomes" id="UP000004221">
    <property type="component" value="Unassembled WGS sequence"/>
</dbReference>
<comment type="function">
    <text evidence="3">Catalyzes the reversible conversion of ribose-5-phosphate to ribulose 5-phosphate.</text>
</comment>
<keyword evidence="5" id="KW-1185">Reference proteome</keyword>
<dbReference type="InterPro" id="IPR020672">
    <property type="entry name" value="Ribose5P_isomerase_typA_subgr"/>
</dbReference>
<dbReference type="GO" id="GO:0009052">
    <property type="term" value="P:pentose-phosphate shunt, non-oxidative branch"/>
    <property type="evidence" value="ECO:0007669"/>
    <property type="project" value="UniProtKB-UniRule"/>
</dbReference>
<evidence type="ECO:0000313" key="5">
    <source>
        <dbReference type="Proteomes" id="UP000004221"/>
    </source>
</evidence>
<dbReference type="HAMAP" id="MF_00170">
    <property type="entry name" value="Rib_5P_isom_A"/>
    <property type="match status" value="1"/>
</dbReference>
<reference evidence="4 5" key="1">
    <citation type="journal article" date="2012" name="ISME J.">
        <title>Nitrification expanded: discovery, physiology and genomics of a nitrite-oxidizing bacterium from the phylum Chloroflexi.</title>
        <authorList>
            <person name="Sorokin D.Y."/>
            <person name="Lucker S."/>
            <person name="Vejmelkova D."/>
            <person name="Kostrikina N.A."/>
            <person name="Kleerebezem R."/>
            <person name="Rijpstra W.I."/>
            <person name="Damste J.S."/>
            <person name="Le Paslier D."/>
            <person name="Muyzer G."/>
            <person name="Wagner M."/>
            <person name="van Loosdrecht M.C."/>
            <person name="Daims H."/>
        </authorList>
    </citation>
    <scope>NUCLEOTIDE SEQUENCE [LARGE SCALE GENOMIC DNA]</scope>
    <source>
        <strain evidence="5">none</strain>
    </source>
</reference>
<sequence>MSDELVRWKREAAEQAVRTVRDGMVIGLGTGSTSELAIQALGERVQSGLQITGVPTSLRSEELARSLGIPLADIQDVTRIDLTIDGADEILPGTLTVLKGRGGALLREKLVAIASWREVIIADDTKLVDAIGSRFPVPVEVVPFGWRLPREQLEALGGQPVLRLATDGQSPYVTDNHNYILDVDFGPIADPAGLASRIKAIHGVVDHGLFIDLVTEAIICGSNGIETLSKER</sequence>
<evidence type="ECO:0000256" key="3">
    <source>
        <dbReference type="HAMAP-Rule" id="MF_00170"/>
    </source>
</evidence>
<dbReference type="PANTHER" id="PTHR43748:SF3">
    <property type="entry name" value="RIBOSE-5-PHOSPHATE ISOMERASE 3, CHLOROPLASTIC-RELATED"/>
    <property type="match status" value="1"/>
</dbReference>
<dbReference type="Gene3D" id="3.30.70.260">
    <property type="match status" value="1"/>
</dbReference>
<dbReference type="EMBL" id="CAGS01000259">
    <property type="protein sequence ID" value="CCF84296.1"/>
    <property type="molecule type" value="Genomic_DNA"/>
</dbReference>
<comment type="similarity">
    <text evidence="3">Belongs to the ribose 5-phosphate isomerase family.</text>
</comment>
<accession>I4EHY4</accession>
<gene>
    <name evidence="3 4" type="primary">rpiA</name>
    <name evidence="4" type="ORF">NITHO_3310013</name>
</gene>
<dbReference type="SUPFAM" id="SSF75445">
    <property type="entry name" value="D-ribose-5-phosphate isomerase (RpiA), lid domain"/>
    <property type="match status" value="1"/>
</dbReference>
<evidence type="ECO:0000256" key="1">
    <source>
        <dbReference type="ARBA" id="ARBA00001713"/>
    </source>
</evidence>
<dbReference type="PANTHER" id="PTHR43748">
    <property type="entry name" value="RIBOSE-5-PHOSPHATE ISOMERASE 3, CHLOROPLASTIC-RELATED"/>
    <property type="match status" value="1"/>
</dbReference>
<protein>
    <recommendedName>
        <fullName evidence="3">Ribose-5-phosphate isomerase A</fullName>
        <ecNumber evidence="3">5.3.1.6</ecNumber>
    </recommendedName>
    <alternativeName>
        <fullName evidence="3">Phosphoriboisomerase A</fullName>
        <shortName evidence="3">PRI</shortName>
    </alternativeName>
</protein>
<proteinExistence type="inferred from homology"/>
<dbReference type="CDD" id="cd01398">
    <property type="entry name" value="RPI_A"/>
    <property type="match status" value="1"/>
</dbReference>
<comment type="caution">
    <text evidence="4">The sequence shown here is derived from an EMBL/GenBank/DDBJ whole genome shotgun (WGS) entry which is preliminary data.</text>
</comment>
<dbReference type="FunFam" id="3.40.50.1360:FF:000001">
    <property type="entry name" value="Ribose-5-phosphate isomerase A"/>
    <property type="match status" value="1"/>
</dbReference>
<dbReference type="NCBIfam" id="NF001924">
    <property type="entry name" value="PRK00702.1"/>
    <property type="match status" value="1"/>
</dbReference>
<evidence type="ECO:0000256" key="2">
    <source>
        <dbReference type="ARBA" id="ARBA00023235"/>
    </source>
</evidence>
<evidence type="ECO:0000313" key="4">
    <source>
        <dbReference type="EMBL" id="CCF84296.1"/>
    </source>
</evidence>
<dbReference type="UniPathway" id="UPA00115">
    <property type="reaction ID" value="UER00412"/>
</dbReference>
<dbReference type="EC" id="5.3.1.6" evidence="3"/>
<dbReference type="GO" id="GO:0004751">
    <property type="term" value="F:ribose-5-phosphate isomerase activity"/>
    <property type="evidence" value="ECO:0007669"/>
    <property type="project" value="UniProtKB-UniRule"/>
</dbReference>
<feature type="active site" description="Proton acceptor" evidence="3">
    <location>
        <position position="108"/>
    </location>
</feature>
<comment type="catalytic activity">
    <reaction evidence="1 3">
        <text>aldehydo-D-ribose 5-phosphate = D-ribulose 5-phosphate</text>
        <dbReference type="Rhea" id="RHEA:14657"/>
        <dbReference type="ChEBI" id="CHEBI:58121"/>
        <dbReference type="ChEBI" id="CHEBI:58273"/>
        <dbReference type="EC" id="5.3.1.6"/>
    </reaction>
</comment>
<dbReference type="AlphaFoldDB" id="I4EHY4"/>
<dbReference type="InterPro" id="IPR004788">
    <property type="entry name" value="Ribose5P_isomerase_type_A"/>
</dbReference>
<dbReference type="Pfam" id="PF06026">
    <property type="entry name" value="Rib_5-P_isom_A"/>
    <property type="match status" value="1"/>
</dbReference>
<dbReference type="RefSeq" id="WP_008478371.1">
    <property type="nucleotide sequence ID" value="NZ_CAGS01000259.1"/>
</dbReference>
<feature type="binding site" evidence="3">
    <location>
        <begin position="99"/>
        <end position="102"/>
    </location>
    <ligand>
        <name>substrate</name>
    </ligand>
</feature>
<feature type="binding site" evidence="3">
    <location>
        <begin position="30"/>
        <end position="33"/>
    </location>
    <ligand>
        <name>substrate</name>
    </ligand>
</feature>